<dbReference type="AlphaFoldDB" id="A0A8E7B3Z2"/>
<proteinExistence type="predicted"/>
<keyword evidence="1" id="KW-0472">Membrane</keyword>
<keyword evidence="4" id="KW-1185">Reference proteome</keyword>
<accession>A0A8E7B3Z2</accession>
<name>A0A8E7B3Z2_9EURY</name>
<keyword evidence="1" id="KW-0812">Transmembrane</keyword>
<dbReference type="Proteomes" id="UP000680656">
    <property type="component" value="Chromosome"/>
</dbReference>
<feature type="transmembrane region" description="Helical" evidence="1">
    <location>
        <begin position="12"/>
        <end position="38"/>
    </location>
</feature>
<evidence type="ECO:0000256" key="1">
    <source>
        <dbReference type="SAM" id="Phobius"/>
    </source>
</evidence>
<evidence type="ECO:0000313" key="4">
    <source>
        <dbReference type="Proteomes" id="UP000680656"/>
    </source>
</evidence>
<dbReference type="InterPro" id="IPR012859">
    <property type="entry name" value="Pilin_N_archaeal"/>
</dbReference>
<evidence type="ECO:0000313" key="3">
    <source>
        <dbReference type="EMBL" id="QVV90534.1"/>
    </source>
</evidence>
<evidence type="ECO:0000259" key="2">
    <source>
        <dbReference type="Pfam" id="PF07790"/>
    </source>
</evidence>
<reference evidence="3 4" key="1">
    <citation type="submission" date="2021-05" db="EMBL/GenBank/DDBJ databases">
        <title>A novel Methanospirillum isolate from a pyrite-forming mixed culture.</title>
        <authorList>
            <person name="Bunk B."/>
            <person name="Sproer C."/>
            <person name="Spring S."/>
            <person name="Pester M."/>
        </authorList>
    </citation>
    <scope>NUCLEOTIDE SEQUENCE [LARGE SCALE GENOMIC DNA]</scope>
    <source>
        <strain evidence="3 4">J.3.6.1-F.2.7.3</strain>
    </source>
</reference>
<dbReference type="Pfam" id="PF07790">
    <property type="entry name" value="Pilin_N"/>
    <property type="match status" value="1"/>
</dbReference>
<dbReference type="EMBL" id="CP075546">
    <property type="protein sequence ID" value="QVV90534.1"/>
    <property type="molecule type" value="Genomic_DNA"/>
</dbReference>
<keyword evidence="1" id="KW-1133">Transmembrane helix</keyword>
<gene>
    <name evidence="3" type="ORF">KHC33_04215</name>
</gene>
<feature type="domain" description="Archaeal Type IV pilin N-terminal" evidence="2">
    <location>
        <begin position="9"/>
        <end position="42"/>
    </location>
</feature>
<protein>
    <submittedName>
        <fullName evidence="3">Type IV pilin</fullName>
    </submittedName>
</protein>
<sequence length="203" mass="21729">MHGLSTLRAILSLLGVFILVAIVVISAAMIAAFVFGMAGATQTDSGSYSKINKVTPIPTVVPYKATQIPTKIPTPIPTKKVESTAPITVPYNALLREPEIYENKNIEITGTVIQAIDDQSVVQSNLGSDGQDIMVIANYEDAMYGAQSENYFLYCIDRPLGKRIIQGDKVKLVFTSLGLYTYPTAEGAIATVPSGIVKSGTIN</sequence>
<dbReference type="KEGG" id="mrtj:KHC33_04215"/>
<organism evidence="3 4">
    <name type="scientific">Methanospirillum purgamenti</name>
    <dbReference type="NCBI Taxonomy" id="2834276"/>
    <lineage>
        <taxon>Archaea</taxon>
        <taxon>Methanobacteriati</taxon>
        <taxon>Methanobacteriota</taxon>
        <taxon>Stenosarchaea group</taxon>
        <taxon>Methanomicrobia</taxon>
        <taxon>Methanomicrobiales</taxon>
        <taxon>Methanospirillaceae</taxon>
        <taxon>Methanospirillum</taxon>
    </lineage>
</organism>